<feature type="coiled-coil region" evidence="1">
    <location>
        <begin position="296"/>
        <end position="363"/>
    </location>
</feature>
<evidence type="ECO:0000313" key="4">
    <source>
        <dbReference type="EMBL" id="EAZ88985.1"/>
    </source>
</evidence>
<dbReference type="EMBL" id="AAXW01000058">
    <property type="protein sequence ID" value="EAZ88985.1"/>
    <property type="molecule type" value="Genomic_DNA"/>
</dbReference>
<comment type="caution">
    <text evidence="4">The sequence shown here is derived from an EMBL/GenBank/DDBJ whole genome shotgun (WGS) entry which is preliminary data.</text>
</comment>
<dbReference type="SUPFAM" id="SSF117892">
    <property type="entry name" value="Band 7/SPFH domain"/>
    <property type="match status" value="1"/>
</dbReference>
<keyword evidence="2" id="KW-0812">Transmembrane</keyword>
<keyword evidence="5" id="KW-1185">Reference proteome</keyword>
<feature type="transmembrane region" description="Helical" evidence="2">
    <location>
        <begin position="50"/>
        <end position="68"/>
    </location>
</feature>
<dbReference type="AlphaFoldDB" id="A3IWY6"/>
<name>A3IWY6_9CHRO</name>
<evidence type="ECO:0000259" key="3">
    <source>
        <dbReference type="Pfam" id="PF01145"/>
    </source>
</evidence>
<dbReference type="RefSeq" id="WP_008277892.1">
    <property type="nucleotide sequence ID" value="NZ_AAXW01000058.1"/>
</dbReference>
<keyword evidence="1" id="KW-0175">Coiled coil</keyword>
<dbReference type="Gene3D" id="3.30.479.30">
    <property type="entry name" value="Band 7 domain"/>
    <property type="match status" value="1"/>
</dbReference>
<keyword evidence="2" id="KW-1133">Transmembrane helix</keyword>
<reference evidence="4 5" key="1">
    <citation type="submission" date="2007-03" db="EMBL/GenBank/DDBJ databases">
        <authorList>
            <person name="Stal L."/>
            <person name="Ferriera S."/>
            <person name="Johnson J."/>
            <person name="Kravitz S."/>
            <person name="Beeson K."/>
            <person name="Sutton G."/>
            <person name="Rogers Y.-H."/>
            <person name="Friedman R."/>
            <person name="Frazier M."/>
            <person name="Venter J.C."/>
        </authorList>
    </citation>
    <scope>NUCLEOTIDE SEQUENCE [LARGE SCALE GENOMIC DNA]</scope>
    <source>
        <strain evidence="4 5">CCY0110</strain>
    </source>
</reference>
<organism evidence="4 5">
    <name type="scientific">Crocosphaera chwakensis CCY0110</name>
    <dbReference type="NCBI Taxonomy" id="391612"/>
    <lineage>
        <taxon>Bacteria</taxon>
        <taxon>Bacillati</taxon>
        <taxon>Cyanobacteriota</taxon>
        <taxon>Cyanophyceae</taxon>
        <taxon>Oscillatoriophycideae</taxon>
        <taxon>Chroococcales</taxon>
        <taxon>Aphanothecaceae</taxon>
        <taxon>Crocosphaera</taxon>
        <taxon>Crocosphaera chwakensis</taxon>
    </lineage>
</organism>
<evidence type="ECO:0000313" key="5">
    <source>
        <dbReference type="Proteomes" id="UP000003781"/>
    </source>
</evidence>
<evidence type="ECO:0000256" key="1">
    <source>
        <dbReference type="SAM" id="Coils"/>
    </source>
</evidence>
<dbReference type="InterPro" id="IPR001107">
    <property type="entry name" value="Band_7"/>
</dbReference>
<protein>
    <recommendedName>
        <fullName evidence="3">Band 7 domain-containing protein</fullName>
    </recommendedName>
</protein>
<dbReference type="eggNOG" id="COG2268">
    <property type="taxonomic scope" value="Bacteria"/>
</dbReference>
<feature type="domain" description="Band 7" evidence="3">
    <location>
        <begin position="93"/>
        <end position="222"/>
    </location>
</feature>
<dbReference type="Pfam" id="PF01145">
    <property type="entry name" value="Band_7"/>
    <property type="match status" value="1"/>
</dbReference>
<dbReference type="OrthoDB" id="9815577at2"/>
<dbReference type="InterPro" id="IPR036013">
    <property type="entry name" value="Band_7/SPFH_dom_sf"/>
</dbReference>
<dbReference type="Proteomes" id="UP000003781">
    <property type="component" value="Unassembled WGS sequence"/>
</dbReference>
<proteinExistence type="predicted"/>
<evidence type="ECO:0000256" key="2">
    <source>
        <dbReference type="SAM" id="Phobius"/>
    </source>
</evidence>
<sequence length="538" mass="61192">MHIHSALLFHFAQVPIKSENIKLFMTQPIPDTTINPKSLEVKTAQATGNFLLIILIVFLAIGFIVALFKEPLAAWMRTAGESQKQEESKQASQQEFAVSLNISDVRTEDYFRAIIQGTVYLKIDTTKNVTLLKSTDGIITNERVISFFKDTFESAIREAASSKGLDEIYKNRVQFSTQVKGILDGIIQGSFLMIKYVVIGNVDESNNYDPDNYFDAQALQKRMETIQLAILATRRVELANEKLIETEELEFQKQHLQNNKTLETEKITVEFEIEKYKNSKDNELEQEIETSAINMMKTIEEYKASVEEAIQTAKRKIEKGEINTRIDIEQHRAIEEEKVVIANKALQIIQKQAEQEIEQAEITATITTIQAETTKLEEERLRDIKLETNTTDIEMKQVERENEKTKSIKDNRLENEVAIIQQLAGAEEKRYKAVPISDLDSLIKLIREELLAKGQDAQLTIIKQIVESLAPKENALGNSNVYTFSNSDAEDINKLMFSTSGMHLINSFLNSKLGQQWQNNLTNDNGASENLVEMTNVE</sequence>
<keyword evidence="2" id="KW-0472">Membrane</keyword>
<gene>
    <name evidence="4" type="ORF">CY0110_08941</name>
</gene>
<accession>A3IWY6</accession>